<dbReference type="Gene3D" id="2.30.42.10">
    <property type="match status" value="1"/>
</dbReference>
<dbReference type="Pfam" id="PF04389">
    <property type="entry name" value="Peptidase_M28"/>
    <property type="match status" value="1"/>
</dbReference>
<protein>
    <recommendedName>
        <fullName evidence="2">PDZ domain-containing protein</fullName>
    </recommendedName>
</protein>
<evidence type="ECO:0000313" key="3">
    <source>
        <dbReference type="EMBL" id="KKL58767.1"/>
    </source>
</evidence>
<dbReference type="Gene3D" id="3.40.630.10">
    <property type="entry name" value="Zn peptidases"/>
    <property type="match status" value="1"/>
</dbReference>
<dbReference type="Pfam" id="PF13180">
    <property type="entry name" value="PDZ_2"/>
    <property type="match status" value="1"/>
</dbReference>
<feature type="domain" description="PDZ" evidence="2">
    <location>
        <begin position="107"/>
        <end position="166"/>
    </location>
</feature>
<dbReference type="PANTHER" id="PTHR42837">
    <property type="entry name" value="REGULATOR OF SIGMA-E PROTEASE RSEP"/>
    <property type="match status" value="1"/>
</dbReference>
<dbReference type="GO" id="GO:0004222">
    <property type="term" value="F:metalloendopeptidase activity"/>
    <property type="evidence" value="ECO:0007669"/>
    <property type="project" value="InterPro"/>
</dbReference>
<dbReference type="PROSITE" id="PS50106">
    <property type="entry name" value="PDZ"/>
    <property type="match status" value="1"/>
</dbReference>
<reference evidence="3" key="1">
    <citation type="journal article" date="2015" name="Nature">
        <title>Complex archaea that bridge the gap between prokaryotes and eukaryotes.</title>
        <authorList>
            <person name="Spang A."/>
            <person name="Saw J.H."/>
            <person name="Jorgensen S.L."/>
            <person name="Zaremba-Niedzwiedzka K."/>
            <person name="Martijn J."/>
            <person name="Lind A.E."/>
            <person name="van Eijk R."/>
            <person name="Schleper C."/>
            <person name="Guy L."/>
            <person name="Ettema T.J."/>
        </authorList>
    </citation>
    <scope>NUCLEOTIDE SEQUENCE</scope>
</reference>
<comment type="cofactor">
    <cofactor evidence="1">
        <name>Zn(2+)</name>
        <dbReference type="ChEBI" id="CHEBI:29105"/>
    </cofactor>
</comment>
<evidence type="ECO:0000256" key="1">
    <source>
        <dbReference type="ARBA" id="ARBA00001947"/>
    </source>
</evidence>
<proteinExistence type="predicted"/>
<dbReference type="InterPro" id="IPR001478">
    <property type="entry name" value="PDZ"/>
</dbReference>
<organism evidence="3">
    <name type="scientific">marine sediment metagenome</name>
    <dbReference type="NCBI Taxonomy" id="412755"/>
    <lineage>
        <taxon>unclassified sequences</taxon>
        <taxon>metagenomes</taxon>
        <taxon>ecological metagenomes</taxon>
    </lineage>
</organism>
<dbReference type="SUPFAM" id="SSF53187">
    <property type="entry name" value="Zn-dependent exopeptidases"/>
    <property type="match status" value="1"/>
</dbReference>
<feature type="non-terminal residue" evidence="3">
    <location>
        <position position="1"/>
    </location>
</feature>
<dbReference type="GO" id="GO:0016020">
    <property type="term" value="C:membrane"/>
    <property type="evidence" value="ECO:0007669"/>
    <property type="project" value="InterPro"/>
</dbReference>
<accession>A0A0F9G680</accession>
<comment type="caution">
    <text evidence="3">The sequence shown here is derived from an EMBL/GenBank/DDBJ whole genome shotgun (WGS) entry which is preliminary data.</text>
</comment>
<dbReference type="SUPFAM" id="SSF50156">
    <property type="entry name" value="PDZ domain-like"/>
    <property type="match status" value="1"/>
</dbReference>
<dbReference type="PANTHER" id="PTHR42837:SF2">
    <property type="entry name" value="MEMBRANE METALLOPROTEASE ARASP2, CHLOROPLASTIC-RELATED"/>
    <property type="match status" value="1"/>
</dbReference>
<sequence length="181" mass="19049">SGLDITASGAGLGPSDQASFYRKKIPVVAFFSGLHKEYHTPRDSAGRINSARAVDVLAVADSILATLWSDPERIAYKPLGRGAGRRAMEAYAEAYIGIVPELLSERAGCEVAEVAPGGPAEKAGLKAGDVIVAWDGQDIESVAELMVAVHGGKPGQEVALKVRRGRKTLEIEVVLTKRKGG</sequence>
<name>A0A0F9G680_9ZZZZ</name>
<dbReference type="AlphaFoldDB" id="A0A0F9G680"/>
<dbReference type="SMART" id="SM00228">
    <property type="entry name" value="PDZ"/>
    <property type="match status" value="1"/>
</dbReference>
<evidence type="ECO:0000259" key="2">
    <source>
        <dbReference type="PROSITE" id="PS50106"/>
    </source>
</evidence>
<dbReference type="InterPro" id="IPR007484">
    <property type="entry name" value="Peptidase_M28"/>
</dbReference>
<dbReference type="EMBL" id="LAZR01029707">
    <property type="protein sequence ID" value="KKL58767.1"/>
    <property type="molecule type" value="Genomic_DNA"/>
</dbReference>
<dbReference type="InterPro" id="IPR036034">
    <property type="entry name" value="PDZ_sf"/>
</dbReference>
<dbReference type="InterPro" id="IPR004387">
    <property type="entry name" value="Pept_M50_Zn"/>
</dbReference>
<dbReference type="GO" id="GO:0006508">
    <property type="term" value="P:proteolysis"/>
    <property type="evidence" value="ECO:0007669"/>
    <property type="project" value="InterPro"/>
</dbReference>
<gene>
    <name evidence="3" type="ORF">LCGC14_2222050</name>
</gene>